<feature type="domain" description="DUF1508" evidence="9">
    <location>
        <begin position="801"/>
        <end position="829"/>
    </location>
</feature>
<feature type="transmembrane region" description="Helical" evidence="8">
    <location>
        <begin position="97"/>
        <end position="115"/>
    </location>
</feature>
<evidence type="ECO:0000256" key="5">
    <source>
        <dbReference type="ARBA" id="ARBA00022989"/>
    </source>
</evidence>
<evidence type="ECO:0000313" key="11">
    <source>
        <dbReference type="Proteomes" id="UP000198397"/>
    </source>
</evidence>
<dbReference type="OrthoDB" id="108721at2157"/>
<feature type="transmembrane region" description="Helical" evidence="8">
    <location>
        <begin position="670"/>
        <end position="689"/>
    </location>
</feature>
<keyword evidence="5 8" id="KW-1133">Transmembrane helix</keyword>
<evidence type="ECO:0000256" key="2">
    <source>
        <dbReference type="ARBA" id="ARBA00022676"/>
    </source>
</evidence>
<evidence type="ECO:0000256" key="8">
    <source>
        <dbReference type="SAM" id="Phobius"/>
    </source>
</evidence>
<evidence type="ECO:0000313" key="10">
    <source>
        <dbReference type="EMBL" id="SNR38885.1"/>
    </source>
</evidence>
<dbReference type="RefSeq" id="WP_089384217.1">
    <property type="nucleotide sequence ID" value="NZ_FZNQ01000004.1"/>
</dbReference>
<feature type="transmembrane region" description="Helical" evidence="8">
    <location>
        <begin position="590"/>
        <end position="620"/>
    </location>
</feature>
<dbReference type="Proteomes" id="UP000198397">
    <property type="component" value="Unassembled WGS sequence"/>
</dbReference>
<evidence type="ECO:0000259" key="9">
    <source>
        <dbReference type="Pfam" id="PF07411"/>
    </source>
</evidence>
<dbReference type="Pfam" id="PF13641">
    <property type="entry name" value="Glyco_tranf_2_3"/>
    <property type="match status" value="1"/>
</dbReference>
<dbReference type="InterPro" id="IPR036913">
    <property type="entry name" value="YegP-like_sf"/>
</dbReference>
<sequence>MCIANRVRIKVALWYVATLSALVGIVAVAIGVVPEGWVLVGVGGGVLVASALATAWRVTRQRAARPIGGLATIVFGTVAVLASIIVAVGLLPAEVPFSVTVVTLAAGAQAFLLAIDVRLSGASRAERVAVPFTGHLAVLAASALMLEPGLHEPRAAYLAYATGFGALSLHAFWMYQRSEGISPPLPGTTPGYWEGILLAALTAGVLATAVVALTLGPDPFVAMPWALLPASVVVGVAAILTLAVLSTAPNPPVAFGFLSGEVATAIQHALVAIVLLNTLVMSGVVVDQTAFSVVLAVYLGLLVIGVGQEYWMVAHARRRLRRRDREEPPEPTVDPFGPEPTVTVIISAANEAGVLPESLDHNLESLPDVPVLLLPAANSTDGTVELAHEYAADYPERVRVIEGTSGSKAGDLNAAWDHVDTPFALLLDADETVDSDFLTRAMAYLEEHPEVGVVQGRKVAKYPDTGRLARFVTAERQHSTWVEHPFLADVFGAGHFAGSAAVFRREVPPAVGGWSTSRLTEDIDLTLRLLTRTDWRVGYDPWMVAREFNPDSTGALIRQRVRWARGWAQVTAAHLPRVIRSWRTLGVRRVVGLTWLLFTAVSAPFYTVFPVLFVLAAVGWGVSLPTLLAVGLAVVLFPARGISIGYATLRDPEIHLPRTPRRVGGMLFNAYLWIPVGWVIQLHSLYLQLAGAPTRWHVTKKQGQQEYVRKSRRPPASSTPVASESARADTVQETQPADALQAANGSAGDPETVPEPAVADSGEGYASRSNARRAVSRVRKHAEMAALLRPDPAGFVIHREEGRWRWRLVSRNGRILAENPEGYAARASAVGSAKRSREGIDADTVSVLESNDGTYRWQARAKNGTPLVRSVRRFGTPAAALDAAERVSARIVEADLVVAANATFEVYQDAGGEWRWRLRHRNGNILADSSEGYASRSNARRAAERLRTMAPNASVQVLA</sequence>
<evidence type="ECO:0000256" key="7">
    <source>
        <dbReference type="SAM" id="MobiDB-lite"/>
    </source>
</evidence>
<gene>
    <name evidence="10" type="ORF">SAMN06264855_104181</name>
</gene>
<evidence type="ECO:0000256" key="1">
    <source>
        <dbReference type="ARBA" id="ARBA00004141"/>
    </source>
</evidence>
<keyword evidence="4 8" id="KW-0812">Transmembrane</keyword>
<keyword evidence="3 10" id="KW-0808">Transferase</keyword>
<dbReference type="Gene3D" id="2.30.29.80">
    <property type="match status" value="2"/>
</dbReference>
<dbReference type="PANTHER" id="PTHR43867">
    <property type="entry name" value="CELLULOSE SYNTHASE CATALYTIC SUBUNIT A [UDP-FORMING]"/>
    <property type="match status" value="1"/>
</dbReference>
<dbReference type="Pfam" id="PF07411">
    <property type="entry name" value="DUF1508"/>
    <property type="match status" value="2"/>
</dbReference>
<comment type="subcellular location">
    <subcellularLocation>
        <location evidence="1">Membrane</location>
        <topology evidence="1">Multi-pass membrane protein</topology>
    </subcellularLocation>
</comment>
<dbReference type="InterPro" id="IPR050321">
    <property type="entry name" value="Glycosyltr_2/OpgH_subfam"/>
</dbReference>
<name>A0A238VX23_HALVU</name>
<feature type="transmembrane region" description="Helical" evidence="8">
    <location>
        <begin position="70"/>
        <end position="91"/>
    </location>
</feature>
<feature type="transmembrane region" description="Helical" evidence="8">
    <location>
        <begin position="291"/>
        <end position="313"/>
    </location>
</feature>
<keyword evidence="2" id="KW-0328">Glycosyltransferase</keyword>
<feature type="transmembrane region" description="Helical" evidence="8">
    <location>
        <begin position="12"/>
        <end position="31"/>
    </location>
</feature>
<feature type="transmembrane region" description="Helical" evidence="8">
    <location>
        <begin position="196"/>
        <end position="216"/>
    </location>
</feature>
<keyword evidence="6 8" id="KW-0472">Membrane</keyword>
<dbReference type="SUPFAM" id="SSF160113">
    <property type="entry name" value="YegP-like"/>
    <property type="match status" value="2"/>
</dbReference>
<keyword evidence="11" id="KW-1185">Reference proteome</keyword>
<accession>A0A238VX23</accession>
<reference evidence="10 11" key="1">
    <citation type="submission" date="2017-06" db="EMBL/GenBank/DDBJ databases">
        <authorList>
            <person name="Kim H.J."/>
            <person name="Triplett B.A."/>
        </authorList>
    </citation>
    <scope>NUCLEOTIDE SEQUENCE [LARGE SCALE GENOMIC DNA]</scope>
    <source>
        <strain evidence="10 11">DSM 8800</strain>
    </source>
</reference>
<feature type="transmembrane region" description="Helical" evidence="8">
    <location>
        <begin position="626"/>
        <end position="649"/>
    </location>
</feature>
<organism evidence="10 11">
    <name type="scientific">Halorubrum vacuolatum</name>
    <name type="common">Natronobacterium vacuolatum</name>
    <dbReference type="NCBI Taxonomy" id="63740"/>
    <lineage>
        <taxon>Archaea</taxon>
        <taxon>Methanobacteriati</taxon>
        <taxon>Methanobacteriota</taxon>
        <taxon>Stenosarchaea group</taxon>
        <taxon>Halobacteria</taxon>
        <taxon>Halobacteriales</taxon>
        <taxon>Haloferacaceae</taxon>
        <taxon>Halorubrum</taxon>
    </lineage>
</organism>
<feature type="transmembrane region" description="Helical" evidence="8">
    <location>
        <begin position="157"/>
        <end position="175"/>
    </location>
</feature>
<dbReference type="CDD" id="cd06423">
    <property type="entry name" value="CESA_like"/>
    <property type="match status" value="1"/>
</dbReference>
<feature type="transmembrane region" description="Helical" evidence="8">
    <location>
        <begin position="127"/>
        <end position="145"/>
    </location>
</feature>
<dbReference type="SUPFAM" id="SSF53448">
    <property type="entry name" value="Nucleotide-diphospho-sugar transferases"/>
    <property type="match status" value="1"/>
</dbReference>
<dbReference type="GO" id="GO:0016757">
    <property type="term" value="F:glycosyltransferase activity"/>
    <property type="evidence" value="ECO:0007669"/>
    <property type="project" value="UniProtKB-KW"/>
</dbReference>
<feature type="transmembrane region" description="Helical" evidence="8">
    <location>
        <begin position="265"/>
        <end position="285"/>
    </location>
</feature>
<dbReference type="InterPro" id="IPR010879">
    <property type="entry name" value="DUF1508"/>
</dbReference>
<protein>
    <submittedName>
        <fullName evidence="10">Glycosyltransferase, catalytic subunit of cellulose synthase and poly-beta-1,6-N-acetylglucosamine synthase</fullName>
    </submittedName>
</protein>
<dbReference type="InterPro" id="IPR029044">
    <property type="entry name" value="Nucleotide-diphossugar_trans"/>
</dbReference>
<proteinExistence type="predicted"/>
<feature type="transmembrane region" description="Helical" evidence="8">
    <location>
        <begin position="222"/>
        <end position="245"/>
    </location>
</feature>
<feature type="domain" description="DUF1508" evidence="9">
    <location>
        <begin position="909"/>
        <end position="955"/>
    </location>
</feature>
<dbReference type="AlphaFoldDB" id="A0A238VX23"/>
<evidence type="ECO:0000256" key="6">
    <source>
        <dbReference type="ARBA" id="ARBA00023136"/>
    </source>
</evidence>
<evidence type="ECO:0000256" key="3">
    <source>
        <dbReference type="ARBA" id="ARBA00022679"/>
    </source>
</evidence>
<dbReference type="EMBL" id="FZNQ01000004">
    <property type="protein sequence ID" value="SNR38885.1"/>
    <property type="molecule type" value="Genomic_DNA"/>
</dbReference>
<feature type="transmembrane region" description="Helical" evidence="8">
    <location>
        <begin position="37"/>
        <end position="58"/>
    </location>
</feature>
<dbReference type="GO" id="GO:0016020">
    <property type="term" value="C:membrane"/>
    <property type="evidence" value="ECO:0007669"/>
    <property type="project" value="UniProtKB-SubCell"/>
</dbReference>
<dbReference type="PANTHER" id="PTHR43867:SF2">
    <property type="entry name" value="CELLULOSE SYNTHASE CATALYTIC SUBUNIT A [UDP-FORMING]"/>
    <property type="match status" value="1"/>
</dbReference>
<feature type="region of interest" description="Disordered" evidence="7">
    <location>
        <begin position="700"/>
        <end position="770"/>
    </location>
</feature>
<dbReference type="Gene3D" id="3.90.550.10">
    <property type="entry name" value="Spore Coat Polysaccharide Biosynthesis Protein SpsA, Chain A"/>
    <property type="match status" value="1"/>
</dbReference>
<evidence type="ECO:0000256" key="4">
    <source>
        <dbReference type="ARBA" id="ARBA00022692"/>
    </source>
</evidence>